<organism evidence="3 4">
    <name type="scientific">Talaromyces atroroseus</name>
    <dbReference type="NCBI Taxonomy" id="1441469"/>
    <lineage>
        <taxon>Eukaryota</taxon>
        <taxon>Fungi</taxon>
        <taxon>Dikarya</taxon>
        <taxon>Ascomycota</taxon>
        <taxon>Pezizomycotina</taxon>
        <taxon>Eurotiomycetes</taxon>
        <taxon>Eurotiomycetidae</taxon>
        <taxon>Eurotiales</taxon>
        <taxon>Trichocomaceae</taxon>
        <taxon>Talaromyces</taxon>
        <taxon>Talaromyces sect. Trachyspermi</taxon>
    </lineage>
</organism>
<dbReference type="AlphaFoldDB" id="A0A225ATJ5"/>
<dbReference type="Proteomes" id="UP000214365">
    <property type="component" value="Unassembled WGS sequence"/>
</dbReference>
<evidence type="ECO:0000256" key="1">
    <source>
        <dbReference type="SAM" id="Coils"/>
    </source>
</evidence>
<dbReference type="EMBL" id="LFMY01000003">
    <property type="protein sequence ID" value="OKL61684.1"/>
    <property type="molecule type" value="Genomic_DNA"/>
</dbReference>
<dbReference type="Pfam" id="PF13094">
    <property type="entry name" value="CENP-Q"/>
    <property type="match status" value="1"/>
</dbReference>
<evidence type="ECO:0000313" key="3">
    <source>
        <dbReference type="EMBL" id="OKL61684.1"/>
    </source>
</evidence>
<feature type="region of interest" description="Disordered" evidence="2">
    <location>
        <begin position="1"/>
        <end position="23"/>
    </location>
</feature>
<reference evidence="3 4" key="1">
    <citation type="submission" date="2015-06" db="EMBL/GenBank/DDBJ databases">
        <title>Talaromyces atroroseus IBT 11181 draft genome.</title>
        <authorList>
            <person name="Rasmussen K.B."/>
            <person name="Rasmussen S."/>
            <person name="Petersen B."/>
            <person name="Sicheritz-Ponten T."/>
            <person name="Mortensen U.H."/>
            <person name="Thrane U."/>
        </authorList>
    </citation>
    <scope>NUCLEOTIDE SEQUENCE [LARGE SCALE GENOMIC DNA]</scope>
    <source>
        <strain evidence="3 4">IBT 11181</strain>
    </source>
</reference>
<evidence type="ECO:0000313" key="4">
    <source>
        <dbReference type="Proteomes" id="UP000214365"/>
    </source>
</evidence>
<accession>A0A225ATJ5</accession>
<evidence type="ECO:0000256" key="2">
    <source>
        <dbReference type="SAM" id="MobiDB-lite"/>
    </source>
</evidence>
<evidence type="ECO:0008006" key="5">
    <source>
        <dbReference type="Google" id="ProtNLM"/>
    </source>
</evidence>
<dbReference type="STRING" id="1441469.A0A225ATJ5"/>
<dbReference type="InterPro" id="IPR025212">
    <property type="entry name" value="CAD_CENP-Q"/>
</dbReference>
<dbReference type="RefSeq" id="XP_020121805.1">
    <property type="nucleotide sequence ID" value="XM_020265083.1"/>
</dbReference>
<dbReference type="GeneID" id="31002736"/>
<keyword evidence="4" id="KW-1185">Reference proteome</keyword>
<gene>
    <name evidence="3" type="ORF">UA08_02981</name>
</gene>
<sequence>MASKRKRTATADPEESATRESKRFAWLKPHVKNVSKHTIKSKWTALPEPVQDKVRSMFRSLERPVIVRQRDERKRIEAQTALTAVVKTLERRLPRMPFPPLTKDTVFDHESMLNEHRVLETQLSTTRNTIDLLKMEVEREEALLAKELKYVKEMEKNAKQAESERRRQMKNEHPVLRHIDDKPSHINESPAPFVVVDSSKDQTALCEIEPDPEFQALVTQLNGHLSSMQNNFAPFAALQDAITEAQVALDLVPLPPD</sequence>
<name>A0A225ATJ5_TALAT</name>
<proteinExistence type="predicted"/>
<protein>
    <recommendedName>
        <fullName evidence="5">CENP-Q, a CENPA-CAD centromere complex subunit-domain-containing protein</fullName>
    </recommendedName>
</protein>
<comment type="caution">
    <text evidence="3">The sequence shown here is derived from an EMBL/GenBank/DDBJ whole genome shotgun (WGS) entry which is preliminary data.</text>
</comment>
<feature type="coiled-coil region" evidence="1">
    <location>
        <begin position="137"/>
        <end position="172"/>
    </location>
</feature>
<dbReference type="OrthoDB" id="2420947at2759"/>
<keyword evidence="1" id="KW-0175">Coiled coil</keyword>